<keyword evidence="4" id="KW-0472">Membrane</keyword>
<dbReference type="Gene3D" id="3.40.50.12780">
    <property type="entry name" value="N-terminal domain of ligase-like"/>
    <property type="match status" value="1"/>
</dbReference>
<keyword evidence="6" id="KW-0436">Ligase</keyword>
<dbReference type="InterPro" id="IPR009081">
    <property type="entry name" value="PP-bd_ACP"/>
</dbReference>
<dbReference type="SUPFAM" id="SSF56801">
    <property type="entry name" value="Acetyl-CoA synthetase-like"/>
    <property type="match status" value="1"/>
</dbReference>
<dbReference type="NCBIfam" id="TIGR01733">
    <property type="entry name" value="AA-adenyl-dom"/>
    <property type="match status" value="1"/>
</dbReference>
<dbReference type="HOGENOM" id="CLU_002751_1_0_11"/>
<dbReference type="eggNOG" id="COG0110">
    <property type="taxonomic scope" value="Bacteria"/>
</dbReference>
<evidence type="ECO:0000313" key="7">
    <source>
        <dbReference type="Proteomes" id="UP000006728"/>
    </source>
</evidence>
<dbReference type="NCBIfam" id="TIGR02353">
    <property type="entry name" value="NRPS_term_dom"/>
    <property type="match status" value="1"/>
</dbReference>
<feature type="domain" description="Carrier" evidence="5">
    <location>
        <begin position="520"/>
        <end position="599"/>
    </location>
</feature>
<dbReference type="InterPro" id="IPR020806">
    <property type="entry name" value="PKS_PP-bd"/>
</dbReference>
<dbReference type="InterPro" id="IPR045851">
    <property type="entry name" value="AMP-bd_C_sf"/>
</dbReference>
<feature type="transmembrane region" description="Helical" evidence="4">
    <location>
        <begin position="859"/>
        <end position="882"/>
    </location>
</feature>
<dbReference type="Pfam" id="PF00501">
    <property type="entry name" value="AMP-binding"/>
    <property type="match status" value="1"/>
</dbReference>
<dbReference type="KEGG" id="sen:SACE_3224"/>
<dbReference type="InterPro" id="IPR020845">
    <property type="entry name" value="AMP-binding_CS"/>
</dbReference>
<organism evidence="6 7">
    <name type="scientific">Saccharopolyspora erythraea (strain ATCC 11635 / DSM 40517 / JCM 4748 / NBRC 13426 / NCIMB 8594 / NRRL 2338)</name>
    <dbReference type="NCBI Taxonomy" id="405948"/>
    <lineage>
        <taxon>Bacteria</taxon>
        <taxon>Bacillati</taxon>
        <taxon>Actinomycetota</taxon>
        <taxon>Actinomycetes</taxon>
        <taxon>Pseudonocardiales</taxon>
        <taxon>Pseudonocardiaceae</taxon>
        <taxon>Saccharopolyspora</taxon>
    </lineage>
</organism>
<evidence type="ECO:0000256" key="2">
    <source>
        <dbReference type="ARBA" id="ARBA00022553"/>
    </source>
</evidence>
<feature type="transmembrane region" description="Helical" evidence="4">
    <location>
        <begin position="626"/>
        <end position="647"/>
    </location>
</feature>
<feature type="region of interest" description="Disordered" evidence="3">
    <location>
        <begin position="1"/>
        <end position="20"/>
    </location>
</feature>
<dbReference type="PROSITE" id="PS00455">
    <property type="entry name" value="AMP_BINDING"/>
    <property type="match status" value="1"/>
</dbReference>
<evidence type="ECO:0000259" key="5">
    <source>
        <dbReference type="PROSITE" id="PS50075"/>
    </source>
</evidence>
<proteinExistence type="predicted"/>
<dbReference type="InterPro" id="IPR006162">
    <property type="entry name" value="Ppantetheine_attach_site"/>
</dbReference>
<dbReference type="PANTHER" id="PTHR45527:SF1">
    <property type="entry name" value="FATTY ACID SYNTHASE"/>
    <property type="match status" value="1"/>
</dbReference>
<feature type="transmembrane region" description="Helical" evidence="4">
    <location>
        <begin position="1136"/>
        <end position="1161"/>
    </location>
</feature>
<keyword evidence="2" id="KW-0597">Phosphoprotein</keyword>
<gene>
    <name evidence="6" type="ordered locus">SACE_3224</name>
</gene>
<protein>
    <submittedName>
        <fullName evidence="6">Non-ribosomal peptide synthetase modules</fullName>
        <ecNumber evidence="6">6.3.2.-</ecNumber>
    </submittedName>
</protein>
<dbReference type="Gene3D" id="3.30.300.30">
    <property type="match status" value="1"/>
</dbReference>
<dbReference type="PANTHER" id="PTHR45527">
    <property type="entry name" value="NONRIBOSOMAL PEPTIDE SYNTHETASE"/>
    <property type="match status" value="1"/>
</dbReference>
<dbReference type="OrthoDB" id="2472181at2"/>
<evidence type="ECO:0000256" key="1">
    <source>
        <dbReference type="ARBA" id="ARBA00022450"/>
    </source>
</evidence>
<feature type="transmembrane region" description="Helical" evidence="4">
    <location>
        <begin position="1102"/>
        <end position="1124"/>
    </location>
</feature>
<dbReference type="eggNOG" id="COG1020">
    <property type="taxonomic scope" value="Bacteria"/>
</dbReference>
<dbReference type="GO" id="GO:0005737">
    <property type="term" value="C:cytoplasm"/>
    <property type="evidence" value="ECO:0007669"/>
    <property type="project" value="TreeGrafter"/>
</dbReference>
<dbReference type="PROSITE" id="PS00012">
    <property type="entry name" value="PHOSPHOPANTETHEINE"/>
    <property type="match status" value="1"/>
</dbReference>
<keyword evidence="7" id="KW-1185">Reference proteome</keyword>
<keyword evidence="1" id="KW-0596">Phosphopantetheine</keyword>
<dbReference type="InterPro" id="IPR000873">
    <property type="entry name" value="AMP-dep_synth/lig_dom"/>
</dbReference>
<evidence type="ECO:0000256" key="4">
    <source>
        <dbReference type="SAM" id="Phobius"/>
    </source>
</evidence>
<dbReference type="InterPro" id="IPR010071">
    <property type="entry name" value="AA_adenyl_dom"/>
</dbReference>
<dbReference type="GO" id="GO:0016874">
    <property type="term" value="F:ligase activity"/>
    <property type="evidence" value="ECO:0007669"/>
    <property type="project" value="UniProtKB-KW"/>
</dbReference>
<sequence>MEPRTLDPGNGQPVRATGPSHGRLHDFFTTTCDRTPGKVALEAGDVRMTYRQLDRRANQLAHHLLTLGLGTGSRVGILLERSAWTYVSLLGVLKAGAAFVPIDAVSPSDRVGYICGDSRLDLVITSGDLAGKVGGACPVLDVDLVGTTLDHTPSTRPELPDTADPPAYVIYTSGSSGRPKGVEVSQSSICNFIDVVPAIYDVRESDRVYQGMSISFDFSIEEIWPTWAVGATLVAGPNDSRRLGEELAEFLDDNGVSVLYCVPTLLATIHRELPKVRSVLVGGEACPAELVERWSTPKRRILNTYGPTEATVTASWCELLPGRRVTIGRALPTYTVVLLDEALHPVPDGDVGEICIGGPGVANGYVGLPEKTADRFVEHPLAPRGGRLYRTGDLGRTTEDGEIEYLGRADAEVKIRGRRVDLGEIDNVLLEHPAVSGAVTALTADGMALASYLTVRGDAGDELIADLHDRARAKLPEYMVPALVDVLDELPTMPSGKVHRARLPAPSGRRFSAGAGEVVPPETDMQKQVAVVWAEVFGLDPRELSVDADFFGDLGGHSLLAANVVSALRERRIGGSPAVRDLYAHPTVRSLADHLDRAPAPAPADAPARRVEAAVHRRRRTVPAGLAQLAFLYVLLLVGVIPVALVYSRYDGVVGISGVLGELALAALTTYVVLRWVLPVPLARALAAGIHPGRYRLWGLTYLRLWALDLVLTLAPLPALSGSPLYAPYLRLLGARVGRRTQIATSAISLPTLLDIGDDASLGYDVQVQPWVVDDGWVVVEPIRVGEDAFVGSSTVLEPGASVGAGAGIAEHSAVGGRQAVPPQQWWAGSPLVEVSRPEPMVQAMAELPTAPGWRAGPLLGAAGGLLLLELTLIAMVLPSIVMVWAPLLLWGTLAGLVAAALVGPVFVVTVCVLVACIRRLVLPRTEIGIHHARSGLGVRKWIGDKLLESSLVATNSLYATLYTVPWLRMLGARVGRGSEVSTAAYFDPALLTLGEQSFVADMASIGSARFYNGYVGFARTAIGRRSFVGNAAFVPSGTSTGDGSLLGVHTVPPAAEVPAESSWLGSPAIFLPQRQSSGTFSERTTFRPPPRAVVERLAIEYFRVTMPASVLAVAVYLTLLGLSELAGATGTLATLLLAPVLFALGSVLVLLFVVALKWVLVGAYRPRIEPLWSRFVRRTELVTGVYEAAAVPALLGTLTGTPLLPPALRLLGTRIGKCAWIGTTYLTEFDLVHIGQNATVGKGVSLQTHLFEDRVMKMSQVRVGDGATVGERSIVLYDAEVGVGTALESLSLAMKGEQLTPGTRWRGIPAQGVL</sequence>
<feature type="transmembrane region" description="Helical" evidence="4">
    <location>
        <begin position="659"/>
        <end position="678"/>
    </location>
</feature>
<dbReference type="EMBL" id="AM420293">
    <property type="protein sequence ID" value="CAM02499.1"/>
    <property type="molecule type" value="Genomic_DNA"/>
</dbReference>
<dbReference type="Gene3D" id="1.10.1200.10">
    <property type="entry name" value="ACP-like"/>
    <property type="match status" value="1"/>
</dbReference>
<keyword evidence="4" id="KW-0812">Transmembrane</keyword>
<dbReference type="InterPro" id="IPR011004">
    <property type="entry name" value="Trimer_LpxA-like_sf"/>
</dbReference>
<dbReference type="Pfam" id="PF00550">
    <property type="entry name" value="PP-binding"/>
    <property type="match status" value="1"/>
</dbReference>
<dbReference type="SUPFAM" id="SSF47336">
    <property type="entry name" value="ACP-like"/>
    <property type="match status" value="1"/>
</dbReference>
<dbReference type="Pfam" id="PF13193">
    <property type="entry name" value="AMP-binding_C"/>
    <property type="match status" value="1"/>
</dbReference>
<dbReference type="Proteomes" id="UP000006728">
    <property type="component" value="Chromosome"/>
</dbReference>
<dbReference type="GO" id="GO:0044550">
    <property type="term" value="P:secondary metabolite biosynthetic process"/>
    <property type="evidence" value="ECO:0007669"/>
    <property type="project" value="TreeGrafter"/>
</dbReference>
<keyword evidence="4" id="KW-1133">Transmembrane helix</keyword>
<dbReference type="STRING" id="405948.SACE_3224"/>
<dbReference type="SUPFAM" id="SSF51161">
    <property type="entry name" value="Trimeric LpxA-like enzymes"/>
    <property type="match status" value="3"/>
</dbReference>
<dbReference type="CDD" id="cd05930">
    <property type="entry name" value="A_NRPS"/>
    <property type="match status" value="1"/>
</dbReference>
<dbReference type="FunFam" id="3.40.50.980:FF:000001">
    <property type="entry name" value="Non-ribosomal peptide synthetase"/>
    <property type="match status" value="1"/>
</dbReference>
<dbReference type="GO" id="GO:0031177">
    <property type="term" value="F:phosphopantetheine binding"/>
    <property type="evidence" value="ECO:0007669"/>
    <property type="project" value="InterPro"/>
</dbReference>
<feature type="transmembrane region" description="Helical" evidence="4">
    <location>
        <begin position="705"/>
        <end position="730"/>
    </location>
</feature>
<dbReference type="GO" id="GO:0043041">
    <property type="term" value="P:amino acid activation for nonribosomal peptide biosynthetic process"/>
    <property type="evidence" value="ECO:0007669"/>
    <property type="project" value="TreeGrafter"/>
</dbReference>
<evidence type="ECO:0000313" key="6">
    <source>
        <dbReference type="EMBL" id="CAM02499.1"/>
    </source>
</evidence>
<dbReference type="InterPro" id="IPR012728">
    <property type="entry name" value="Pls/PosA_C"/>
</dbReference>
<evidence type="ECO:0000256" key="3">
    <source>
        <dbReference type="SAM" id="MobiDB-lite"/>
    </source>
</evidence>
<feature type="transmembrane region" description="Helical" evidence="4">
    <location>
        <begin position="888"/>
        <end position="918"/>
    </location>
</feature>
<dbReference type="InterPro" id="IPR042099">
    <property type="entry name" value="ANL_N_sf"/>
</dbReference>
<dbReference type="EC" id="6.3.2.-" evidence="6"/>
<dbReference type="Gene3D" id="2.160.10.10">
    <property type="entry name" value="Hexapeptide repeat proteins"/>
    <property type="match status" value="3"/>
</dbReference>
<dbReference type="InterPro" id="IPR025110">
    <property type="entry name" value="AMP-bd_C"/>
</dbReference>
<name>A4FEM4_SACEN</name>
<dbReference type="SMART" id="SM00823">
    <property type="entry name" value="PKS_PP"/>
    <property type="match status" value="1"/>
</dbReference>
<dbReference type="FunFam" id="3.40.50.12780:FF:000012">
    <property type="entry name" value="Non-ribosomal peptide synthetase"/>
    <property type="match status" value="1"/>
</dbReference>
<dbReference type="PROSITE" id="PS50075">
    <property type="entry name" value="CARRIER"/>
    <property type="match status" value="1"/>
</dbReference>
<dbReference type="InterPro" id="IPR036736">
    <property type="entry name" value="ACP-like_sf"/>
</dbReference>
<accession>A4FEM4</accession>
<reference evidence="6 7" key="1">
    <citation type="journal article" date="2007" name="Nat. Biotechnol.">
        <title>Complete genome sequence of the erythromycin-producing bacterium Saccharopolyspora erythraea NRRL23338.</title>
        <authorList>
            <person name="Oliynyk M."/>
            <person name="Samborskyy M."/>
            <person name="Lester J.B."/>
            <person name="Mironenko T."/>
            <person name="Scott N."/>
            <person name="Dickens S."/>
            <person name="Haydock S.F."/>
            <person name="Leadlay P.F."/>
        </authorList>
    </citation>
    <scope>NUCLEOTIDE SEQUENCE [LARGE SCALE GENOMIC DNA]</scope>
    <source>
        <strain evidence="7">ATCC 11635 / DSM 40517 / JCM 4748 / NBRC 13426 / NCIMB 8594 / NRRL 2338</strain>
    </source>
</reference>